<dbReference type="GO" id="GO:0033539">
    <property type="term" value="P:fatty acid beta-oxidation using acyl-CoA dehydrogenase"/>
    <property type="evidence" value="ECO:0007669"/>
    <property type="project" value="TreeGrafter"/>
</dbReference>
<evidence type="ECO:0000256" key="3">
    <source>
        <dbReference type="ARBA" id="ARBA00022827"/>
    </source>
</evidence>
<dbReference type="FunFam" id="3.40.50.1220:FF:000001">
    <property type="entry name" value="Electron transfer flavoprotein, alpha subunit"/>
    <property type="match status" value="1"/>
</dbReference>
<dbReference type="PANTHER" id="PTHR43153:SF1">
    <property type="entry name" value="ELECTRON TRANSFER FLAVOPROTEIN SUBUNIT ALPHA, MITOCHONDRIAL"/>
    <property type="match status" value="1"/>
</dbReference>
<dbReference type="InterPro" id="IPR014731">
    <property type="entry name" value="ETF_asu_C"/>
</dbReference>
<keyword evidence="2" id="KW-0285">Flavoprotein</keyword>
<protein>
    <submittedName>
        <fullName evidence="6">Electron transfer flavoprotein subunit alpha</fullName>
    </submittedName>
</protein>
<evidence type="ECO:0000256" key="1">
    <source>
        <dbReference type="ARBA" id="ARBA00005817"/>
    </source>
</evidence>
<feature type="domain" description="Electron transfer flavoprotein alpha/beta-subunit N-terminal" evidence="5">
    <location>
        <begin position="5"/>
        <end position="194"/>
    </location>
</feature>
<comment type="similarity">
    <text evidence="1">Belongs to the ETF alpha-subunit/FixB family.</text>
</comment>
<evidence type="ECO:0000313" key="6">
    <source>
        <dbReference type="EMBL" id="ALF17028.1"/>
    </source>
</evidence>
<evidence type="ECO:0000313" key="7">
    <source>
        <dbReference type="Proteomes" id="UP000063147"/>
    </source>
</evidence>
<dbReference type="Gene3D" id="3.40.50.620">
    <property type="entry name" value="HUPs"/>
    <property type="match status" value="1"/>
</dbReference>
<dbReference type="RefSeq" id="WP_060675715.1">
    <property type="nucleotide sequence ID" value="NZ_CP012713.1"/>
</dbReference>
<dbReference type="SUPFAM" id="SSF52402">
    <property type="entry name" value="Adenine nucleotide alpha hydrolases-like"/>
    <property type="match status" value="1"/>
</dbReference>
<dbReference type="Gene3D" id="3.40.50.1220">
    <property type="entry name" value="TPP-binding domain"/>
    <property type="match status" value="1"/>
</dbReference>
<organism evidence="6 7">
    <name type="scientific">Fusobacterium animalis</name>
    <dbReference type="NCBI Taxonomy" id="76859"/>
    <lineage>
        <taxon>Bacteria</taxon>
        <taxon>Fusobacteriati</taxon>
        <taxon>Fusobacteriota</taxon>
        <taxon>Fusobacteriia</taxon>
        <taxon>Fusobacteriales</taxon>
        <taxon>Fusobacteriaceae</taxon>
        <taxon>Fusobacterium</taxon>
    </lineage>
</organism>
<keyword evidence="3 4" id="KW-0274">FAD</keyword>
<dbReference type="PIRSF" id="PIRSF000089">
    <property type="entry name" value="Electra_flavoP_a"/>
    <property type="match status" value="1"/>
</dbReference>
<dbReference type="PATRIC" id="fig|76859.3.peg.404"/>
<name>A0A0M4RJ34_9FUSO</name>
<reference evidence="7" key="1">
    <citation type="submission" date="2015-09" db="EMBL/GenBank/DDBJ databases">
        <authorList>
            <person name="Kook J.-K."/>
            <person name="Park S.-N."/>
            <person name="Lim Y.K."/>
            <person name="Jo E."/>
        </authorList>
    </citation>
    <scope>NUCLEOTIDE SEQUENCE [LARGE SCALE GENOMIC DNA]</scope>
    <source>
        <strain evidence="7">KCOM 1279</strain>
    </source>
</reference>
<dbReference type="SUPFAM" id="SSF52467">
    <property type="entry name" value="DHS-like NAD/FAD-binding domain"/>
    <property type="match status" value="1"/>
</dbReference>
<dbReference type="InterPro" id="IPR029035">
    <property type="entry name" value="DHS-like_NAD/FAD-binding_dom"/>
</dbReference>
<proteinExistence type="inferred from homology"/>
<dbReference type="GO" id="GO:0050660">
    <property type="term" value="F:flavin adenine dinucleotide binding"/>
    <property type="evidence" value="ECO:0007669"/>
    <property type="project" value="InterPro"/>
</dbReference>
<dbReference type="Pfam" id="PF00766">
    <property type="entry name" value="ETF_alpha"/>
    <property type="match status" value="1"/>
</dbReference>
<feature type="binding site" evidence="4">
    <location>
        <begin position="236"/>
        <end position="237"/>
    </location>
    <ligand>
        <name>FAD</name>
        <dbReference type="ChEBI" id="CHEBI:57692"/>
    </ligand>
</feature>
<feature type="binding site" evidence="4">
    <location>
        <position position="288"/>
    </location>
    <ligand>
        <name>FAD</name>
        <dbReference type="ChEBI" id="CHEBI:57692"/>
    </ligand>
</feature>
<dbReference type="PANTHER" id="PTHR43153">
    <property type="entry name" value="ELECTRON TRANSFER FLAVOPROTEIN ALPHA"/>
    <property type="match status" value="1"/>
</dbReference>
<comment type="cofactor">
    <cofactor evidence="4">
        <name>FAD</name>
        <dbReference type="ChEBI" id="CHEBI:57692"/>
    </cofactor>
    <text evidence="4">Binds 1 FAD per dimer.</text>
</comment>
<dbReference type="SMART" id="SM00893">
    <property type="entry name" value="ETF"/>
    <property type="match status" value="1"/>
</dbReference>
<evidence type="ECO:0000256" key="4">
    <source>
        <dbReference type="PIRSR" id="PIRSR000089-1"/>
    </source>
</evidence>
<feature type="binding site" evidence="4">
    <location>
        <begin position="250"/>
        <end position="254"/>
    </location>
    <ligand>
        <name>FAD</name>
        <dbReference type="ChEBI" id="CHEBI:57692"/>
    </ligand>
</feature>
<evidence type="ECO:0000256" key="2">
    <source>
        <dbReference type="ARBA" id="ARBA00022630"/>
    </source>
</evidence>
<dbReference type="GO" id="GO:0009055">
    <property type="term" value="F:electron transfer activity"/>
    <property type="evidence" value="ECO:0007669"/>
    <property type="project" value="InterPro"/>
</dbReference>
<feature type="binding site" evidence="4">
    <location>
        <position position="211"/>
    </location>
    <ligand>
        <name>FAD</name>
        <dbReference type="ChEBI" id="CHEBI:57692"/>
    </ligand>
</feature>
<dbReference type="Proteomes" id="UP000063147">
    <property type="component" value="Chromosome"/>
</dbReference>
<dbReference type="Pfam" id="PF01012">
    <property type="entry name" value="ETF"/>
    <property type="match status" value="1"/>
</dbReference>
<dbReference type="InterPro" id="IPR001308">
    <property type="entry name" value="ETF_a/FixB"/>
</dbReference>
<evidence type="ECO:0000259" key="5">
    <source>
        <dbReference type="SMART" id="SM00893"/>
    </source>
</evidence>
<gene>
    <name evidence="6" type="ORF">RN98_02075</name>
</gene>
<dbReference type="InterPro" id="IPR014730">
    <property type="entry name" value="ETF_a/b_N"/>
</dbReference>
<sequence length="323" mass="35000">MGKNIMVYIETADNSPINVSLEALTLAKKISKENNEQVIAVLIGENLDEAAKKCFDYGADEVLYVEENKKELEAVGNALTDIKEKYNPSVIFLGSTINGKDLANIVASKMKTPAFVDVVNVKYENGKYLMTLPMYSGNILKEVTFEGDKTLVVAVRSGACKKEVYENAKSGEVKKEKAADKNLFTKISEIVQEISETVNLEEAEVIVSGGRGMGSKENFELVKQLAEVCGGVVGATRPATEDEWIPRSHQVGQSGKIVAPKLYIACGISGATQHVSGIMGSNYIVAINKDEDAPIFDVADVGIVGNVMDIIPIMIEEIKKIKS</sequence>
<dbReference type="OrthoDB" id="9770286at2"/>
<dbReference type="EMBL" id="CP012713">
    <property type="protein sequence ID" value="ALF17028.1"/>
    <property type="molecule type" value="Genomic_DNA"/>
</dbReference>
<accession>A0A0M4RJ34</accession>
<dbReference type="InterPro" id="IPR014729">
    <property type="entry name" value="Rossmann-like_a/b/a_fold"/>
</dbReference>
<dbReference type="AlphaFoldDB" id="A0A0M4RJ34"/>
<feature type="binding site" evidence="4">
    <location>
        <begin position="267"/>
        <end position="274"/>
    </location>
    <ligand>
        <name>FAD</name>
        <dbReference type="ChEBI" id="CHEBI:57692"/>
    </ligand>
</feature>